<keyword evidence="3" id="KW-0378">Hydrolase</keyword>
<dbReference type="InterPro" id="IPR051794">
    <property type="entry name" value="PG_Endopeptidase_C40"/>
</dbReference>
<keyword evidence="4" id="KW-0788">Thiol protease</keyword>
<evidence type="ECO:0000313" key="8">
    <source>
        <dbReference type="Proteomes" id="UP000215413"/>
    </source>
</evidence>
<dbReference type="SUPFAM" id="SSF69279">
    <property type="entry name" value="Phage tail proteins"/>
    <property type="match status" value="1"/>
</dbReference>
<evidence type="ECO:0000256" key="3">
    <source>
        <dbReference type="ARBA" id="ARBA00022801"/>
    </source>
</evidence>
<evidence type="ECO:0000313" key="7">
    <source>
        <dbReference type="EMBL" id="OXZ29156.1"/>
    </source>
</evidence>
<comment type="caution">
    <text evidence="7">The sequence shown here is derived from an EMBL/GenBank/DDBJ whole genome shotgun (WGS) entry which is preliminary data.</text>
</comment>
<gene>
    <name evidence="7" type="ORF">B9N49_00610</name>
</gene>
<protein>
    <recommendedName>
        <fullName evidence="6">NlpC/P60 domain-containing protein</fullName>
    </recommendedName>
</protein>
<dbReference type="InterPro" id="IPR000064">
    <property type="entry name" value="NLP_P60_dom"/>
</dbReference>
<reference evidence="8" key="1">
    <citation type="submission" date="2017-04" db="EMBL/GenBank/DDBJ databases">
        <title>Finegoldia magna isolated from orthopedic joint implant-associated infections.</title>
        <authorList>
            <person name="Bjorklund S."/>
            <person name="Bruggemann H."/>
            <person name="Jensen A."/>
            <person name="Hellmark B."/>
            <person name="Soderquist B."/>
        </authorList>
    </citation>
    <scope>NUCLEOTIDE SEQUENCE [LARGE SCALE GENOMIC DNA]</scope>
    <source>
        <strain evidence="8">CCUG 54800</strain>
    </source>
</reference>
<dbReference type="Pfam" id="PF00877">
    <property type="entry name" value="NLPC_P60"/>
    <property type="match status" value="1"/>
</dbReference>
<dbReference type="EMBL" id="NDYC01000004">
    <property type="protein sequence ID" value="OXZ29156.1"/>
    <property type="molecule type" value="Genomic_DNA"/>
</dbReference>
<feature type="compositionally biased region" description="Basic and acidic residues" evidence="5">
    <location>
        <begin position="319"/>
        <end position="334"/>
    </location>
</feature>
<comment type="similarity">
    <text evidence="1">Belongs to the peptidase C40 family.</text>
</comment>
<dbReference type="Proteomes" id="UP000215413">
    <property type="component" value="Unassembled WGS sequence"/>
</dbReference>
<dbReference type="Gene3D" id="3.90.1720.10">
    <property type="entry name" value="endopeptidase domain like (from Nostoc punctiforme)"/>
    <property type="match status" value="1"/>
</dbReference>
<keyword evidence="2" id="KW-0645">Protease</keyword>
<evidence type="ECO:0000259" key="6">
    <source>
        <dbReference type="PROSITE" id="PS51935"/>
    </source>
</evidence>
<dbReference type="Pfam" id="PF24032">
    <property type="entry name" value="YQBQ"/>
    <property type="match status" value="1"/>
</dbReference>
<dbReference type="InterPro" id="IPR056937">
    <property type="entry name" value="YqbQ/XkdQ"/>
</dbReference>
<dbReference type="RefSeq" id="WP_094205099.1">
    <property type="nucleotide sequence ID" value="NZ_NDYC01000004.1"/>
</dbReference>
<dbReference type="PROSITE" id="PS51935">
    <property type="entry name" value="NLPC_P60"/>
    <property type="match status" value="1"/>
</dbReference>
<feature type="domain" description="NlpC/P60" evidence="6">
    <location>
        <begin position="345"/>
        <end position="465"/>
    </location>
</feature>
<evidence type="ECO:0000256" key="5">
    <source>
        <dbReference type="SAM" id="MobiDB-lite"/>
    </source>
</evidence>
<dbReference type="GO" id="GO:0006508">
    <property type="term" value="P:proteolysis"/>
    <property type="evidence" value="ECO:0007669"/>
    <property type="project" value="UniProtKB-KW"/>
</dbReference>
<organism evidence="7 8">
    <name type="scientific">Finegoldia magna</name>
    <name type="common">Peptostreptococcus magnus</name>
    <dbReference type="NCBI Taxonomy" id="1260"/>
    <lineage>
        <taxon>Bacteria</taxon>
        <taxon>Bacillati</taxon>
        <taxon>Bacillota</taxon>
        <taxon>Tissierellia</taxon>
        <taxon>Tissierellales</taxon>
        <taxon>Peptoniphilaceae</taxon>
        <taxon>Finegoldia</taxon>
    </lineage>
</organism>
<dbReference type="AlphaFoldDB" id="A0A233V9V3"/>
<sequence>MSNEHKYKIILTTASGVSYDITIISSKIKVSGSEKQCSRVLNFKTLKPKVNKTLPGINVSLGDTITVMEDNKKVFVGVVWDKEVQNNSIDVDLTCYDKAIYLNKSESKTQVYTNKTADVIGKAICSELGLKTGKFAKGSKVTVNGRNMKAYDIIMAAYSKTSEMNNKQYKLTTVGEEVVVFESGEKHNVVIEEKKDDDVGKLIALSYKASLDDVINKVEEIDETNKDKKKTKAEDKESQKLYGLVQKVVRNQKVNINSVMSKAKIEADVEVLGDWDMITGKKIKLKAKDLSGEFYITKDEHEYKDGVHTVNMTLSNEYEMDKKDDEKGKSEGKSKSRGRGKTVGSKSSNAALDYAKSKIGMRYSQGRRDQEGYYDCSSLVKRSYQSLGLLPTKNYDLTTRTIAKDSHFVQINKSELRPGDVAWVSGHMALYAGNGKTVEAMNPSMGVRQGNLGSRFTRFYRVKGS</sequence>
<dbReference type="PANTHER" id="PTHR47359">
    <property type="entry name" value="PEPTIDOGLYCAN DL-ENDOPEPTIDASE CWLO"/>
    <property type="match status" value="1"/>
</dbReference>
<evidence type="ECO:0000256" key="1">
    <source>
        <dbReference type="ARBA" id="ARBA00007074"/>
    </source>
</evidence>
<dbReference type="InterPro" id="IPR038765">
    <property type="entry name" value="Papain-like_cys_pep_sf"/>
</dbReference>
<dbReference type="PANTHER" id="PTHR47359:SF3">
    <property type="entry name" value="NLP_P60 DOMAIN-CONTAINING PROTEIN-RELATED"/>
    <property type="match status" value="1"/>
</dbReference>
<dbReference type="SUPFAM" id="SSF54001">
    <property type="entry name" value="Cysteine proteinases"/>
    <property type="match status" value="1"/>
</dbReference>
<name>A0A233V9V3_FINMA</name>
<proteinExistence type="inferred from homology"/>
<accession>A0A233V9V3</accession>
<dbReference type="GO" id="GO:0008234">
    <property type="term" value="F:cysteine-type peptidase activity"/>
    <property type="evidence" value="ECO:0007669"/>
    <property type="project" value="UniProtKB-KW"/>
</dbReference>
<evidence type="ECO:0000256" key="2">
    <source>
        <dbReference type="ARBA" id="ARBA00022670"/>
    </source>
</evidence>
<feature type="region of interest" description="Disordered" evidence="5">
    <location>
        <begin position="318"/>
        <end position="347"/>
    </location>
</feature>
<evidence type="ECO:0000256" key="4">
    <source>
        <dbReference type="ARBA" id="ARBA00022807"/>
    </source>
</evidence>